<comment type="catalytic activity">
    <reaction evidence="1">
        <text>[E2 ubiquitin-conjugating enzyme]-S-ubiquitinyl-L-cysteine + [acceptor protein]-L-lysine = [E2 ubiquitin-conjugating enzyme]-L-cysteine + [acceptor protein]-N(6)-ubiquitinyl-L-lysine.</text>
        <dbReference type="EC" id="2.3.2.31"/>
    </reaction>
</comment>
<dbReference type="PROSITE" id="PS50088">
    <property type="entry name" value="ANK_REPEAT"/>
    <property type="match status" value="1"/>
</dbReference>
<keyword evidence="16" id="KW-1185">Reference proteome</keyword>
<dbReference type="InterPro" id="IPR044066">
    <property type="entry name" value="TRIAD_supradom"/>
</dbReference>
<dbReference type="PROSITE" id="PS50089">
    <property type="entry name" value="ZF_RING_2"/>
    <property type="match status" value="1"/>
</dbReference>
<keyword evidence="9" id="KW-0862">Zinc</keyword>
<dbReference type="InterPro" id="IPR002110">
    <property type="entry name" value="Ankyrin_rpt"/>
</dbReference>
<evidence type="ECO:0000256" key="3">
    <source>
        <dbReference type="ARBA" id="ARBA00012251"/>
    </source>
</evidence>
<reference evidence="15" key="2">
    <citation type="submission" date="2024-04" db="EMBL/GenBank/DDBJ databases">
        <authorList>
            <person name="Chen Y."/>
            <person name="Shah S."/>
            <person name="Dougan E. K."/>
            <person name="Thang M."/>
            <person name="Chan C."/>
        </authorList>
    </citation>
    <scope>NUCLEOTIDE SEQUENCE [LARGE SCALE GENOMIC DNA]</scope>
</reference>
<dbReference type="InterPro" id="IPR002867">
    <property type="entry name" value="IBR_dom"/>
</dbReference>
<dbReference type="InterPro" id="IPR001841">
    <property type="entry name" value="Znf_RING"/>
</dbReference>
<name>A0A9P1GKQ2_9DINO</name>
<evidence type="ECO:0000313" key="14">
    <source>
        <dbReference type="EMBL" id="CAI4013872.1"/>
    </source>
</evidence>
<dbReference type="Proteomes" id="UP001152797">
    <property type="component" value="Unassembled WGS sequence"/>
</dbReference>
<dbReference type="InterPro" id="IPR031127">
    <property type="entry name" value="E3_UB_ligase_RBR"/>
</dbReference>
<proteinExistence type="predicted"/>
<evidence type="ECO:0000256" key="11">
    <source>
        <dbReference type="PROSITE-ProRule" id="PRU00175"/>
    </source>
</evidence>
<evidence type="ECO:0000256" key="7">
    <source>
        <dbReference type="ARBA" id="ARBA00022771"/>
    </source>
</evidence>
<dbReference type="GO" id="GO:0061630">
    <property type="term" value="F:ubiquitin protein ligase activity"/>
    <property type="evidence" value="ECO:0007669"/>
    <property type="project" value="UniProtKB-EC"/>
</dbReference>
<evidence type="ECO:0000313" key="16">
    <source>
        <dbReference type="Proteomes" id="UP001152797"/>
    </source>
</evidence>
<evidence type="ECO:0000256" key="10">
    <source>
        <dbReference type="PROSITE-ProRule" id="PRU00023"/>
    </source>
</evidence>
<evidence type="ECO:0000259" key="13">
    <source>
        <dbReference type="PROSITE" id="PS51873"/>
    </source>
</evidence>
<feature type="domain" description="RING-type" evidence="13">
    <location>
        <begin position="413"/>
        <end position="638"/>
    </location>
</feature>
<evidence type="ECO:0000313" key="15">
    <source>
        <dbReference type="EMBL" id="CAL1167247.1"/>
    </source>
</evidence>
<protein>
    <recommendedName>
        <fullName evidence="3">RBR-type E3 ubiquitin transferase</fullName>
        <ecNumber evidence="3">2.3.2.31</ecNumber>
    </recommendedName>
</protein>
<comment type="pathway">
    <text evidence="2">Protein modification; protein ubiquitination.</text>
</comment>
<dbReference type="Gene3D" id="3.30.40.10">
    <property type="entry name" value="Zinc/RING finger domain, C3HC4 (zinc finger)"/>
    <property type="match status" value="1"/>
</dbReference>
<dbReference type="GO" id="GO:0016567">
    <property type="term" value="P:protein ubiquitination"/>
    <property type="evidence" value="ECO:0007669"/>
    <property type="project" value="InterPro"/>
</dbReference>
<evidence type="ECO:0000256" key="5">
    <source>
        <dbReference type="ARBA" id="ARBA00022723"/>
    </source>
</evidence>
<evidence type="ECO:0000256" key="6">
    <source>
        <dbReference type="ARBA" id="ARBA00022737"/>
    </source>
</evidence>
<keyword evidence="6" id="KW-0677">Repeat</keyword>
<keyword evidence="5" id="KW-0479">Metal-binding</keyword>
<keyword evidence="4" id="KW-0808">Transferase</keyword>
<dbReference type="SUPFAM" id="SSF57850">
    <property type="entry name" value="RING/U-box"/>
    <property type="match status" value="3"/>
</dbReference>
<dbReference type="EMBL" id="CAMXCT020006068">
    <property type="protein sequence ID" value="CAL1167247.1"/>
    <property type="molecule type" value="Genomic_DNA"/>
</dbReference>
<dbReference type="EMBL" id="CAMXCT030006068">
    <property type="protein sequence ID" value="CAL4801184.1"/>
    <property type="molecule type" value="Genomic_DNA"/>
</dbReference>
<comment type="caution">
    <text evidence="14">The sequence shown here is derived from an EMBL/GenBank/DDBJ whole genome shotgun (WGS) entry which is preliminary data.</text>
</comment>
<dbReference type="AlphaFoldDB" id="A0A9P1GKQ2"/>
<evidence type="ECO:0000256" key="1">
    <source>
        <dbReference type="ARBA" id="ARBA00001798"/>
    </source>
</evidence>
<dbReference type="GO" id="GO:0008270">
    <property type="term" value="F:zinc ion binding"/>
    <property type="evidence" value="ECO:0007669"/>
    <property type="project" value="UniProtKB-KW"/>
</dbReference>
<dbReference type="Gene3D" id="1.20.120.1750">
    <property type="match status" value="1"/>
</dbReference>
<dbReference type="SMART" id="SM00647">
    <property type="entry name" value="IBR"/>
    <property type="match status" value="2"/>
</dbReference>
<evidence type="ECO:0000259" key="12">
    <source>
        <dbReference type="PROSITE" id="PS50089"/>
    </source>
</evidence>
<gene>
    <name evidence="14" type="ORF">C1SCF055_LOCUS38813</name>
</gene>
<dbReference type="EC" id="2.3.2.31" evidence="3"/>
<dbReference type="PROSITE" id="PS50297">
    <property type="entry name" value="ANK_REP_REGION"/>
    <property type="match status" value="1"/>
</dbReference>
<keyword evidence="10" id="KW-0040">ANK repeat</keyword>
<organism evidence="14">
    <name type="scientific">Cladocopium goreaui</name>
    <dbReference type="NCBI Taxonomy" id="2562237"/>
    <lineage>
        <taxon>Eukaryota</taxon>
        <taxon>Sar</taxon>
        <taxon>Alveolata</taxon>
        <taxon>Dinophyceae</taxon>
        <taxon>Suessiales</taxon>
        <taxon>Symbiodiniaceae</taxon>
        <taxon>Cladocopium</taxon>
    </lineage>
</organism>
<keyword evidence="8" id="KW-0833">Ubl conjugation pathway</keyword>
<evidence type="ECO:0000256" key="4">
    <source>
        <dbReference type="ARBA" id="ARBA00022679"/>
    </source>
</evidence>
<dbReference type="PROSITE" id="PS51873">
    <property type="entry name" value="TRIAD"/>
    <property type="match status" value="1"/>
</dbReference>
<dbReference type="InterPro" id="IPR054694">
    <property type="entry name" value="Parkin-like_IBR"/>
</dbReference>
<evidence type="ECO:0000256" key="2">
    <source>
        <dbReference type="ARBA" id="ARBA00004906"/>
    </source>
</evidence>
<keyword evidence="7 11" id="KW-0863">Zinc-finger</keyword>
<dbReference type="CDD" id="cd22584">
    <property type="entry name" value="Rcat_RBR_unk"/>
    <property type="match status" value="1"/>
</dbReference>
<accession>A0A9P1GKQ2</accession>
<feature type="domain" description="RING-type" evidence="12">
    <location>
        <begin position="417"/>
        <end position="464"/>
    </location>
</feature>
<dbReference type="OrthoDB" id="433334at2759"/>
<sequence>MGEDREDARLTFRRWGSRIKAKLASSLSSVSLSEAKLRGGLLLGDEILVTEALHTRRRCQQQNPADISKGYQDDTLNGFETFALDYLLQGVYSHSLDSMLSKRRARNSVARRSELLKRLWKDPVYSQVLQQQLESVIFSILPAEDPQETQLQLMVPSSLHRVATLGCAEILNALIEASHWHPWRVLAGYDSPERDDVCMPSTDLRRCRDYCVRFGYSGFVVVAGYAYFRRAVTNSLETRMCAELHLAPGPDALSARSTAAFLLGQTMEGKTALDLALSQGNVALVRALGRMGCDICDISHGQITEEKKVLDRILYGGLPHWFVRTVGTLAHSGSRSVEEDGIVLENPEDIRNYTQKEVEEVRYGTGLSAPVATLLLRHYGQPSVAIERFRSDPKTALAAAQIRTAESGMQRMRSGPCGICFDESRGEMQKLLPCGGQHPFCDDCLRQYLHGVLESGNATAMICPEPTCRLPLDEHAVEEILGKTARAKFVRLAAARDVDALGHIAWCPEPGCGKAVARDQNAGLTVRCACGYRFCCSCKLPGGHDPCSCEQWGAWREAHPQLEQRHKERRKHQDRNEVWINRNAQHCPGCQGVVQRNGGCNHMVCRCGVHFCYVCGRRWEEHEMQRGGMNYYQCRLPKGQQRRSQTADLEDFQQDPLAQFEALERNEASAWRWVDEATGLVEAYHHVVPYSEKSSSSRAQEPRVSQVLREAVEVLVNAQRTMRCCCVFRWHALMQHRETGPLEFWLGEFESACSTLQAALGPTFQAAWHSQKLAAPKENRWILLESPSGDLHEVLWRLEALNLSLDDLIRLNDSVRSLEARLLSGARSGRFYGEAPGLLGRLGHKFLSWLGW</sequence>
<dbReference type="Pfam" id="PF01485">
    <property type="entry name" value="IBR"/>
    <property type="match status" value="1"/>
</dbReference>
<evidence type="ECO:0000256" key="9">
    <source>
        <dbReference type="ARBA" id="ARBA00022833"/>
    </source>
</evidence>
<dbReference type="Pfam" id="PF22605">
    <property type="entry name" value="IBR_2"/>
    <property type="match status" value="1"/>
</dbReference>
<dbReference type="EMBL" id="CAMXCT010006068">
    <property type="protein sequence ID" value="CAI4013872.1"/>
    <property type="molecule type" value="Genomic_DNA"/>
</dbReference>
<reference evidence="14" key="1">
    <citation type="submission" date="2022-10" db="EMBL/GenBank/DDBJ databases">
        <authorList>
            <person name="Chen Y."/>
            <person name="Dougan E. K."/>
            <person name="Chan C."/>
            <person name="Rhodes N."/>
            <person name="Thang M."/>
        </authorList>
    </citation>
    <scope>NUCLEOTIDE SEQUENCE</scope>
</reference>
<feature type="repeat" description="ANK" evidence="10">
    <location>
        <begin position="268"/>
        <end position="300"/>
    </location>
</feature>
<dbReference type="PANTHER" id="PTHR11685">
    <property type="entry name" value="RBR FAMILY RING FINGER AND IBR DOMAIN-CONTAINING"/>
    <property type="match status" value="1"/>
</dbReference>
<evidence type="ECO:0000256" key="8">
    <source>
        <dbReference type="ARBA" id="ARBA00022786"/>
    </source>
</evidence>
<dbReference type="InterPro" id="IPR013083">
    <property type="entry name" value="Znf_RING/FYVE/PHD"/>
</dbReference>